<evidence type="ECO:0000256" key="2">
    <source>
        <dbReference type="ARBA" id="ARBA00023295"/>
    </source>
</evidence>
<dbReference type="RefSeq" id="WP_373391180.1">
    <property type="nucleotide sequence ID" value="NZ_JBCFQJ010000007.1"/>
</dbReference>
<comment type="similarity">
    <text evidence="3">Belongs to the glycosyl hydrolase 5 (cellulase A) family.</text>
</comment>
<evidence type="ECO:0000256" key="1">
    <source>
        <dbReference type="ARBA" id="ARBA00022801"/>
    </source>
</evidence>
<dbReference type="Proteomes" id="UP001574170">
    <property type="component" value="Unassembled WGS sequence"/>
</dbReference>
<dbReference type="InterPro" id="IPR017853">
    <property type="entry name" value="GH"/>
</dbReference>
<keyword evidence="2 3" id="KW-0326">Glycosidase</keyword>
<reference evidence="5 6" key="1">
    <citation type="submission" date="2024-04" db="EMBL/GenBank/DDBJ databases">
        <title>New Clade of Flavobacterium.</title>
        <authorList>
            <person name="Matos L."/>
            <person name="Proenca D.N."/>
            <person name="Fransisco R.M."/>
            <person name="Chung A.P."/>
            <person name="Maccario L."/>
            <person name="Sorensen S.J."/>
            <person name="Morais P.V."/>
        </authorList>
    </citation>
    <scope>NUCLEOTIDE SEQUENCE [LARGE SCALE GENOMIC DNA]</scope>
    <source>
        <strain evidence="5 6">FBOR7N2.3</strain>
    </source>
</reference>
<accession>A0ABV4TLM1</accession>
<dbReference type="InterPro" id="IPR001547">
    <property type="entry name" value="Glyco_hydro_5"/>
</dbReference>
<dbReference type="Gene3D" id="3.20.20.80">
    <property type="entry name" value="Glycosidases"/>
    <property type="match status" value="1"/>
</dbReference>
<evidence type="ECO:0000259" key="4">
    <source>
        <dbReference type="Pfam" id="PF00150"/>
    </source>
</evidence>
<protein>
    <submittedName>
        <fullName evidence="5">Cellulase family glycosylhydrolase</fullName>
    </submittedName>
</protein>
<evidence type="ECO:0000313" key="5">
    <source>
        <dbReference type="EMBL" id="MFA9194074.1"/>
    </source>
</evidence>
<gene>
    <name evidence="5" type="ORF">AAGV33_06615</name>
</gene>
<comment type="caution">
    <text evidence="5">The sequence shown here is derived from an EMBL/GenBank/DDBJ whole genome shotgun (WGS) entry which is preliminary data.</text>
</comment>
<feature type="domain" description="Glycoside hydrolase family 5" evidence="4">
    <location>
        <begin position="6"/>
        <end position="135"/>
    </location>
</feature>
<evidence type="ECO:0000256" key="3">
    <source>
        <dbReference type="RuleBase" id="RU361153"/>
    </source>
</evidence>
<keyword evidence="1 3" id="KW-0378">Hydrolase</keyword>
<dbReference type="Pfam" id="PF00150">
    <property type="entry name" value="Cellulase"/>
    <property type="match status" value="1"/>
</dbReference>
<proteinExistence type="inferred from homology"/>
<name>A0ABV4TLM1_9FLAO</name>
<dbReference type="SUPFAM" id="SSF51445">
    <property type="entry name" value="(Trans)glycosidases"/>
    <property type="match status" value="1"/>
</dbReference>
<organism evidence="5 6">
    <name type="scientific">Flavobacterium magnesitis</name>
    <dbReference type="NCBI Taxonomy" id="3138077"/>
    <lineage>
        <taxon>Bacteria</taxon>
        <taxon>Pseudomonadati</taxon>
        <taxon>Bacteroidota</taxon>
        <taxon>Flavobacteriia</taxon>
        <taxon>Flavobacteriales</taxon>
        <taxon>Flavobacteriaceae</taxon>
        <taxon>Flavobacterium</taxon>
    </lineage>
</organism>
<dbReference type="EMBL" id="JBCFQK010000007">
    <property type="protein sequence ID" value="MFA9194074.1"/>
    <property type="molecule type" value="Genomic_DNA"/>
</dbReference>
<keyword evidence="6" id="KW-1185">Reference proteome</keyword>
<evidence type="ECO:0000313" key="6">
    <source>
        <dbReference type="Proteomes" id="UP001574170"/>
    </source>
</evidence>
<sequence length="167" mass="19527">MFTDIMNTLPKDKIKDRLMVEIHYYTPFQFCLLKKDAEWGKMFYYWGKDFHSKTDVERNSSWGEEELVDSLFNGLKTKFVDKGIPVILGEFGAYRRKIDNPENQDLNNKSVEHFNKYVVKSAMSNGIIPYYWDTPNNLFNRNTGEMLDKGVLKALMEGAKESEVKSN</sequence>